<evidence type="ECO:0000256" key="2">
    <source>
        <dbReference type="ARBA" id="ARBA00007780"/>
    </source>
</evidence>
<comment type="similarity">
    <text evidence="2">Belongs to the eukaryotic mitochondrial porin family.</text>
</comment>
<evidence type="ECO:0000256" key="10">
    <source>
        <dbReference type="ARBA" id="ARBA00023136"/>
    </source>
</evidence>
<gene>
    <name evidence="11" type="ORF">AB675_2126</name>
</gene>
<dbReference type="STRING" id="1664694.A0A0N1HDL1"/>
<name>A0A0N1HDL1_9EURO</name>
<organism evidence="11 12">
    <name type="scientific">Cyphellophora attinorum</name>
    <dbReference type="NCBI Taxonomy" id="1664694"/>
    <lineage>
        <taxon>Eukaryota</taxon>
        <taxon>Fungi</taxon>
        <taxon>Dikarya</taxon>
        <taxon>Ascomycota</taxon>
        <taxon>Pezizomycotina</taxon>
        <taxon>Eurotiomycetes</taxon>
        <taxon>Chaetothyriomycetidae</taxon>
        <taxon>Chaetothyriales</taxon>
        <taxon>Cyphellophoraceae</taxon>
        <taxon>Cyphellophora</taxon>
    </lineage>
</organism>
<evidence type="ECO:0000313" key="11">
    <source>
        <dbReference type="EMBL" id="KPI43105.1"/>
    </source>
</evidence>
<keyword evidence="6" id="KW-1000">Mitochondrion outer membrane</keyword>
<dbReference type="InterPro" id="IPR001925">
    <property type="entry name" value="Porin_Euk"/>
</dbReference>
<evidence type="ECO:0000256" key="4">
    <source>
        <dbReference type="ARBA" id="ARBA00022452"/>
    </source>
</evidence>
<dbReference type="RefSeq" id="XP_018003068.1">
    <property type="nucleotide sequence ID" value="XM_018142071.1"/>
</dbReference>
<dbReference type="GO" id="GO:0008308">
    <property type="term" value="F:voltage-gated monoatomic anion channel activity"/>
    <property type="evidence" value="ECO:0007669"/>
    <property type="project" value="InterPro"/>
</dbReference>
<dbReference type="InterPro" id="IPR023614">
    <property type="entry name" value="Porin_dom_sf"/>
</dbReference>
<evidence type="ECO:0000256" key="7">
    <source>
        <dbReference type="ARBA" id="ARBA00023065"/>
    </source>
</evidence>
<dbReference type="CDD" id="cd07306">
    <property type="entry name" value="Porin3_VDAC"/>
    <property type="match status" value="1"/>
</dbReference>
<evidence type="ECO:0000256" key="1">
    <source>
        <dbReference type="ARBA" id="ARBA00004294"/>
    </source>
</evidence>
<proteinExistence type="inferred from homology"/>
<dbReference type="GO" id="GO:0046930">
    <property type="term" value="C:pore complex"/>
    <property type="evidence" value="ECO:0007669"/>
    <property type="project" value="UniProtKB-KW"/>
</dbReference>
<dbReference type="AlphaFoldDB" id="A0A0N1HDL1"/>
<dbReference type="PRINTS" id="PR00185">
    <property type="entry name" value="EUKARYTPORIN"/>
</dbReference>
<dbReference type="FunFam" id="2.40.160.10:FF:000012">
    <property type="entry name" value="Voltage-dependent anion-selective channel"/>
    <property type="match status" value="1"/>
</dbReference>
<dbReference type="GO" id="GO:0005741">
    <property type="term" value="C:mitochondrial outer membrane"/>
    <property type="evidence" value="ECO:0007669"/>
    <property type="project" value="UniProtKB-SubCell"/>
</dbReference>
<comment type="caution">
    <text evidence="11">The sequence shown here is derived from an EMBL/GenBank/DDBJ whole genome shotgun (WGS) entry which is preliminary data.</text>
</comment>
<accession>A0A0N1HDL1</accession>
<keyword evidence="9" id="KW-0496">Mitochondrion</keyword>
<dbReference type="OrthoDB" id="7827681at2759"/>
<dbReference type="GeneID" id="28733951"/>
<dbReference type="Pfam" id="PF01459">
    <property type="entry name" value="Porin_3"/>
    <property type="match status" value="1"/>
</dbReference>
<evidence type="ECO:0000256" key="6">
    <source>
        <dbReference type="ARBA" id="ARBA00022787"/>
    </source>
</evidence>
<dbReference type="Gene3D" id="2.40.160.10">
    <property type="entry name" value="Porin"/>
    <property type="match status" value="1"/>
</dbReference>
<reference evidence="11 12" key="1">
    <citation type="submission" date="2015-06" db="EMBL/GenBank/DDBJ databases">
        <title>Draft genome of the ant-associated black yeast Phialophora attae CBS 131958.</title>
        <authorList>
            <person name="Moreno L.F."/>
            <person name="Stielow B.J."/>
            <person name="de Hoog S."/>
            <person name="Vicente V.A."/>
            <person name="Weiss V.A."/>
            <person name="de Vries M."/>
            <person name="Cruz L.M."/>
            <person name="Souza E.M."/>
        </authorList>
    </citation>
    <scope>NUCLEOTIDE SEQUENCE [LARGE SCALE GENOMIC DNA]</scope>
    <source>
        <strain evidence="11 12">CBS 131958</strain>
    </source>
</reference>
<keyword evidence="12" id="KW-1185">Reference proteome</keyword>
<keyword evidence="4" id="KW-1134">Transmembrane beta strand</keyword>
<dbReference type="GO" id="GO:0015288">
    <property type="term" value="F:porin activity"/>
    <property type="evidence" value="ECO:0007669"/>
    <property type="project" value="UniProtKB-KW"/>
</dbReference>
<keyword evidence="5" id="KW-0812">Transmembrane</keyword>
<dbReference type="PANTHER" id="PTHR11743:SF70">
    <property type="entry name" value="GH26960P-RELATED"/>
    <property type="match status" value="1"/>
</dbReference>
<comment type="subcellular location">
    <subcellularLocation>
        <location evidence="1">Mitochondrion outer membrane</location>
    </subcellularLocation>
</comment>
<dbReference type="PROSITE" id="PS00558">
    <property type="entry name" value="EUKARYOTIC_PORIN"/>
    <property type="match status" value="1"/>
</dbReference>
<evidence type="ECO:0000256" key="9">
    <source>
        <dbReference type="ARBA" id="ARBA00023128"/>
    </source>
</evidence>
<dbReference type="Proteomes" id="UP000038010">
    <property type="component" value="Unassembled WGS sequence"/>
</dbReference>
<keyword evidence="8" id="KW-0626">Porin</keyword>
<evidence type="ECO:0000313" key="12">
    <source>
        <dbReference type="Proteomes" id="UP000038010"/>
    </source>
</evidence>
<evidence type="ECO:0000256" key="3">
    <source>
        <dbReference type="ARBA" id="ARBA00022448"/>
    </source>
</evidence>
<sequence>MAVPVPFSDIAKPANDLLNKDFYHTTAANLEIKSKAPNGVAFNVKGKSAHDGPISGSVGTTITRRNFRAHVNNRGAKLEGKYADKASGLTLTQTWTTSNSLDTKLELDNSITQGLKAEVLSNYLPAKQTFGGKLNIFYKQPSLHTRLFTDVLKGPTATLDLVIGQDGFLVGGEAGYDVSKAAITKYALAVGYSQPTYACAVTSSNNLSLFTASYYHKVNTEVEAGAKATWDSTQNSNVGLEIATKYKLDPSSFAKAKINDRGIAALAYNVKLGTGSTLGLGASFDTQNLNATAHKVGASFTFEG</sequence>
<dbReference type="PANTHER" id="PTHR11743">
    <property type="entry name" value="VOLTAGE-DEPENDENT ANION-SELECTIVE CHANNEL"/>
    <property type="match status" value="1"/>
</dbReference>
<dbReference type="VEuPathDB" id="FungiDB:AB675_2126"/>
<keyword evidence="7" id="KW-0406">Ion transport</keyword>
<evidence type="ECO:0000256" key="5">
    <source>
        <dbReference type="ARBA" id="ARBA00022692"/>
    </source>
</evidence>
<protein>
    <submittedName>
        <fullName evidence="11">Mitochondrial outer membrane protein porin</fullName>
    </submittedName>
</protein>
<evidence type="ECO:0000256" key="8">
    <source>
        <dbReference type="ARBA" id="ARBA00023114"/>
    </source>
</evidence>
<dbReference type="EMBL" id="LFJN01000006">
    <property type="protein sequence ID" value="KPI43105.1"/>
    <property type="molecule type" value="Genomic_DNA"/>
</dbReference>
<keyword evidence="3" id="KW-0813">Transport</keyword>
<dbReference type="InterPro" id="IPR027246">
    <property type="entry name" value="Porin_Euk/Tom40"/>
</dbReference>
<keyword evidence="10" id="KW-0472">Membrane</keyword>